<dbReference type="InterPro" id="IPR010260">
    <property type="entry name" value="AlpA"/>
</dbReference>
<dbReference type="Proteomes" id="UP001271769">
    <property type="component" value="Unassembled WGS sequence"/>
</dbReference>
<dbReference type="Pfam" id="PF05930">
    <property type="entry name" value="Phage_AlpA"/>
    <property type="match status" value="1"/>
</dbReference>
<proteinExistence type="predicted"/>
<dbReference type="EMBL" id="JAXCLX010000002">
    <property type="protein sequence ID" value="MDY0872832.1"/>
    <property type="molecule type" value="Genomic_DNA"/>
</dbReference>
<dbReference type="RefSeq" id="WP_320501305.1">
    <property type="nucleotide sequence ID" value="NZ_JAXCLX010000002.1"/>
</dbReference>
<protein>
    <submittedName>
        <fullName evidence="1">AlpA family phage regulatory protein</fullName>
    </submittedName>
</protein>
<gene>
    <name evidence="1" type="ORF">SMD31_12900</name>
</gene>
<sequence length="63" mass="7170">MAKLLAAADLKVLGIRLSRAQLWRLEKANRFPRRVRIAERTVAWDADEIAAWLEARKAERGAA</sequence>
<evidence type="ECO:0000313" key="2">
    <source>
        <dbReference type="Proteomes" id="UP001271769"/>
    </source>
</evidence>
<accession>A0ABU5DZS4</accession>
<name>A0ABU5DZS4_9PROT</name>
<evidence type="ECO:0000313" key="1">
    <source>
        <dbReference type="EMBL" id="MDY0872832.1"/>
    </source>
</evidence>
<comment type="caution">
    <text evidence="1">The sequence shown here is derived from an EMBL/GenBank/DDBJ whole genome shotgun (WGS) entry which is preliminary data.</text>
</comment>
<reference evidence="1 2" key="1">
    <citation type="journal article" date="2013" name="Antonie Van Leeuwenhoek">
        <title>Dongia rigui sp. nov., isolated from freshwater of a large wetland in Korea.</title>
        <authorList>
            <person name="Baik K.S."/>
            <person name="Hwang Y.M."/>
            <person name="Choi J.S."/>
            <person name="Kwon J."/>
            <person name="Seong C.N."/>
        </authorList>
    </citation>
    <scope>NUCLEOTIDE SEQUENCE [LARGE SCALE GENOMIC DNA]</scope>
    <source>
        <strain evidence="1 2">04SU4-P</strain>
    </source>
</reference>
<organism evidence="1 2">
    <name type="scientific">Dongia rigui</name>
    <dbReference type="NCBI Taxonomy" id="940149"/>
    <lineage>
        <taxon>Bacteria</taxon>
        <taxon>Pseudomonadati</taxon>
        <taxon>Pseudomonadota</taxon>
        <taxon>Alphaproteobacteria</taxon>
        <taxon>Rhodospirillales</taxon>
        <taxon>Dongiaceae</taxon>
        <taxon>Dongia</taxon>
    </lineage>
</organism>
<dbReference type="Gene3D" id="1.10.238.160">
    <property type="match status" value="1"/>
</dbReference>
<keyword evidence="2" id="KW-1185">Reference proteome</keyword>